<dbReference type="Proteomes" id="UP001170959">
    <property type="component" value="Unassembled WGS sequence"/>
</dbReference>
<sequence>MKLTFKTLLLIATLTTLTALLMSFVALPDNSGYAGLFFMAISPLFIFVFMIWTLLLAVINQKKRFPQISRHLLLTLIFEYLAAATTM</sequence>
<reference evidence="2" key="1">
    <citation type="submission" date="2020-06" db="EMBL/GenBank/DDBJ databases">
        <authorList>
            <person name="Dong N."/>
        </authorList>
    </citation>
    <scope>NUCLEOTIDE SEQUENCE</scope>
    <source>
        <strain evidence="2">R655-4</strain>
    </source>
</reference>
<evidence type="ECO:0000256" key="1">
    <source>
        <dbReference type="SAM" id="Phobius"/>
    </source>
</evidence>
<evidence type="ECO:0000313" key="2">
    <source>
        <dbReference type="EMBL" id="MDM1071288.1"/>
    </source>
</evidence>
<gene>
    <name evidence="2" type="ORF">HX001_02150</name>
</gene>
<evidence type="ECO:0000313" key="3">
    <source>
        <dbReference type="Proteomes" id="UP001170959"/>
    </source>
</evidence>
<name>A0AAJ1QC12_9FLAO</name>
<keyword evidence="1" id="KW-0812">Transmembrane</keyword>
<feature type="transmembrane region" description="Helical" evidence="1">
    <location>
        <begin position="36"/>
        <end position="59"/>
    </location>
</feature>
<organism evidence="2 3">
    <name type="scientific">Empedobacter brevis</name>
    <dbReference type="NCBI Taxonomy" id="247"/>
    <lineage>
        <taxon>Bacteria</taxon>
        <taxon>Pseudomonadati</taxon>
        <taxon>Bacteroidota</taxon>
        <taxon>Flavobacteriia</taxon>
        <taxon>Flavobacteriales</taxon>
        <taxon>Weeksellaceae</taxon>
        <taxon>Empedobacter</taxon>
    </lineage>
</organism>
<keyword evidence="1" id="KW-0472">Membrane</keyword>
<protein>
    <submittedName>
        <fullName evidence="2">Uncharacterized protein</fullName>
    </submittedName>
</protein>
<comment type="caution">
    <text evidence="2">The sequence shown here is derived from an EMBL/GenBank/DDBJ whole genome shotgun (WGS) entry which is preliminary data.</text>
</comment>
<reference evidence="2" key="2">
    <citation type="journal article" date="2022" name="Sci. Total Environ.">
        <title>Prevalence, transmission, and molecular epidemiology of tet(X)-positive bacteria among humans, animals, and environmental niches in China: An epidemiological, and genomic-based study.</title>
        <authorList>
            <person name="Dong N."/>
            <person name="Zeng Y."/>
            <person name="Cai C."/>
            <person name="Sun C."/>
            <person name="Lu J."/>
            <person name="Liu C."/>
            <person name="Zhou H."/>
            <person name="Sun Q."/>
            <person name="Shu L."/>
            <person name="Wang H."/>
            <person name="Wang Y."/>
            <person name="Wang S."/>
            <person name="Wu C."/>
            <person name="Chan E.W."/>
            <person name="Chen G."/>
            <person name="Shen Z."/>
            <person name="Chen S."/>
            <person name="Zhang R."/>
        </authorList>
    </citation>
    <scope>NUCLEOTIDE SEQUENCE</scope>
    <source>
        <strain evidence="2">R655-4</strain>
    </source>
</reference>
<proteinExistence type="predicted"/>
<accession>A0AAJ1QC12</accession>
<dbReference type="EMBL" id="JACAGJ010000001">
    <property type="protein sequence ID" value="MDM1071288.1"/>
    <property type="molecule type" value="Genomic_DNA"/>
</dbReference>
<dbReference type="RefSeq" id="WP_286491702.1">
    <property type="nucleotide sequence ID" value="NZ_JACAGJ010000001.1"/>
</dbReference>
<keyword evidence="1" id="KW-1133">Transmembrane helix</keyword>
<dbReference type="AlphaFoldDB" id="A0AAJ1QC12"/>